<organism evidence="1 2">
    <name type="scientific">Microseira wollei NIES-4236</name>
    <dbReference type="NCBI Taxonomy" id="2530354"/>
    <lineage>
        <taxon>Bacteria</taxon>
        <taxon>Bacillati</taxon>
        <taxon>Cyanobacteriota</taxon>
        <taxon>Cyanophyceae</taxon>
        <taxon>Oscillatoriophycideae</taxon>
        <taxon>Aerosakkonematales</taxon>
        <taxon>Aerosakkonemataceae</taxon>
        <taxon>Microseira</taxon>
    </lineage>
</organism>
<dbReference type="AlphaFoldDB" id="A0AAV3XE48"/>
<dbReference type="EMBL" id="BLAY01000058">
    <property type="protein sequence ID" value="GET39105.1"/>
    <property type="molecule type" value="Genomic_DNA"/>
</dbReference>
<reference evidence="1" key="1">
    <citation type="submission" date="2019-10" db="EMBL/GenBank/DDBJ databases">
        <title>Draft genome sequece of Microseira wollei NIES-4236.</title>
        <authorList>
            <person name="Yamaguchi H."/>
            <person name="Suzuki S."/>
            <person name="Kawachi M."/>
        </authorList>
    </citation>
    <scope>NUCLEOTIDE SEQUENCE</scope>
    <source>
        <strain evidence="1">NIES-4236</strain>
    </source>
</reference>
<evidence type="ECO:0008006" key="3">
    <source>
        <dbReference type="Google" id="ProtNLM"/>
    </source>
</evidence>
<name>A0AAV3XE48_9CYAN</name>
<comment type="caution">
    <text evidence="1">The sequence shown here is derived from an EMBL/GenBank/DDBJ whole genome shotgun (WGS) entry which is preliminary data.</text>
</comment>
<proteinExistence type="predicted"/>
<evidence type="ECO:0000313" key="2">
    <source>
        <dbReference type="Proteomes" id="UP001050975"/>
    </source>
</evidence>
<gene>
    <name evidence="1" type="ORF">MiSe_38680</name>
</gene>
<protein>
    <recommendedName>
        <fullName evidence="3">Transposase</fullName>
    </recommendedName>
</protein>
<keyword evidence="2" id="KW-1185">Reference proteome</keyword>
<sequence>MKNRWERQPEIKVETGFLATPLRKSCASYIWVVLYTLPQTGYSEPSDALFPIYMRLKDT</sequence>
<dbReference type="RefSeq" id="WP_226584057.1">
    <property type="nucleotide sequence ID" value="NZ_BLAY01000058.1"/>
</dbReference>
<evidence type="ECO:0000313" key="1">
    <source>
        <dbReference type="EMBL" id="GET39105.1"/>
    </source>
</evidence>
<accession>A0AAV3XE48</accession>
<dbReference type="Proteomes" id="UP001050975">
    <property type="component" value="Unassembled WGS sequence"/>
</dbReference>